<keyword evidence="5 6" id="KW-0326">Glycosidase</keyword>
<dbReference type="AlphaFoldDB" id="A0A9Q0M8N9"/>
<gene>
    <name evidence="11" type="ORF">RDWZM_006731</name>
</gene>
<dbReference type="InterPro" id="IPR036508">
    <property type="entry name" value="Chitin-bd_dom_sf"/>
</dbReference>
<dbReference type="CDD" id="cd02872">
    <property type="entry name" value="GH18_chitolectin_chitotriosidase"/>
    <property type="match status" value="1"/>
</dbReference>
<dbReference type="Pfam" id="PF01607">
    <property type="entry name" value="CBM_14"/>
    <property type="match status" value="1"/>
</dbReference>
<protein>
    <submittedName>
        <fullName evidence="11">Uncharacterized protein</fullName>
    </submittedName>
</protein>
<evidence type="ECO:0000256" key="3">
    <source>
        <dbReference type="ARBA" id="ARBA00022801"/>
    </source>
</evidence>
<dbReference type="PROSITE" id="PS51910">
    <property type="entry name" value="GH18_2"/>
    <property type="match status" value="1"/>
</dbReference>
<reference evidence="11" key="1">
    <citation type="submission" date="2022-12" db="EMBL/GenBank/DDBJ databases">
        <title>Genome assemblies of Blomia tropicalis.</title>
        <authorList>
            <person name="Cui Y."/>
        </authorList>
    </citation>
    <scope>NUCLEOTIDE SEQUENCE</scope>
    <source>
        <tissue evidence="11">Adult mites</tissue>
    </source>
</reference>
<dbReference type="Pfam" id="PF00704">
    <property type="entry name" value="Glyco_hydro_18"/>
    <property type="match status" value="1"/>
</dbReference>
<dbReference type="GO" id="GO:0006032">
    <property type="term" value="P:chitin catabolic process"/>
    <property type="evidence" value="ECO:0007669"/>
    <property type="project" value="TreeGrafter"/>
</dbReference>
<evidence type="ECO:0000259" key="10">
    <source>
        <dbReference type="PROSITE" id="PS51910"/>
    </source>
</evidence>
<dbReference type="GO" id="GO:0005576">
    <property type="term" value="C:extracellular region"/>
    <property type="evidence" value="ECO:0007669"/>
    <property type="project" value="InterPro"/>
</dbReference>
<dbReference type="InterPro" id="IPR001579">
    <property type="entry name" value="Glyco_hydro_18_chit_AS"/>
</dbReference>
<feature type="compositionally biased region" description="Basic and acidic residues" evidence="7">
    <location>
        <begin position="567"/>
        <end position="576"/>
    </location>
</feature>
<evidence type="ECO:0000259" key="9">
    <source>
        <dbReference type="PROSITE" id="PS50940"/>
    </source>
</evidence>
<evidence type="ECO:0000256" key="5">
    <source>
        <dbReference type="ARBA" id="ARBA00023295"/>
    </source>
</evidence>
<keyword evidence="4" id="KW-1015">Disulfide bond</keyword>
<feature type="domain" description="Chitin-binding type-2" evidence="9">
    <location>
        <begin position="583"/>
        <end position="644"/>
    </location>
</feature>
<dbReference type="InterPro" id="IPR001223">
    <property type="entry name" value="Glyco_hydro18_cat"/>
</dbReference>
<sequence>MNFSESTISFLLLLLAVVCISLAKHIRRPSNNDLGGFNHNDQMKIVCYYGSWAVYRPGNGKFPVEEIDPFLCSHIIYGFTGLSAEGKIRPLDPYNDLKDNWGKGAFQRFNALKQTNKNLKTLVAIGGWNEGSLKYSNMAKTEESRAIFVNSVVEFLDMYGFDGLDFDWEYPGARGGSSNDKRNFVTLLKELKEAFRSKDYLLTAAVSAGKYFADIAYDIPQVSKYLDFINVMAYDFHGGWEKKTGHNAPLYARPDEYGNERILNNYSINYWINNGAPRNKIILGMGTYGQAGPYTREGGSLGYNEICEKVTKRREEISQVWDPYHMAPYAYWGRQWVGFDNIESIKIKAQYAKAMRLGGGMVWSIETDDFRGDCGNGRYPLINAIKSVFQDDNIPELPVPKPGGSSPEKPTSKPPRPDSTTTSTTKRPPTTSTTTRPTTTSTTSRPITTSSTRRPTITSTTTSTTTRRPITSTTTITSFPTQSPTTVSTTTKFTTCPTSTTTQRPTTEKVSSTTESSSSSTSSTINWWPHKSSTWWPQKPQSSWSPSSEIWTSSTVPSVHSKNPNSIHEEAKSETESESLPKEFKCYESGLFRNPDSCLKFIRCVETKIEGQFQLFYHECPDKTVFNNQTQLCDWVENVPECIRSVPKHYFRGSFQTNFELVHGSSIHDP</sequence>
<keyword evidence="8" id="KW-0732">Signal</keyword>
<feature type="region of interest" description="Disordered" evidence="7">
    <location>
        <begin position="393"/>
        <end position="526"/>
    </location>
</feature>
<dbReference type="SUPFAM" id="SSF51445">
    <property type="entry name" value="(Trans)glycosidases"/>
    <property type="match status" value="1"/>
</dbReference>
<evidence type="ECO:0000256" key="2">
    <source>
        <dbReference type="ARBA" id="ARBA00022669"/>
    </source>
</evidence>
<evidence type="ECO:0000256" key="8">
    <source>
        <dbReference type="SAM" id="SignalP"/>
    </source>
</evidence>
<dbReference type="SMART" id="SM00636">
    <property type="entry name" value="Glyco_18"/>
    <property type="match status" value="1"/>
</dbReference>
<dbReference type="InterPro" id="IPR017853">
    <property type="entry name" value="GH"/>
</dbReference>
<proteinExistence type="inferred from homology"/>
<evidence type="ECO:0000313" key="11">
    <source>
        <dbReference type="EMBL" id="KAJ6220919.1"/>
    </source>
</evidence>
<feature type="chain" id="PRO_5040427608" evidence="8">
    <location>
        <begin position="24"/>
        <end position="670"/>
    </location>
</feature>
<keyword evidence="3 6" id="KW-0378">Hydrolase</keyword>
<dbReference type="FunFam" id="3.20.20.80:FF:000007">
    <property type="entry name" value="Acidic mammalian chitinase"/>
    <property type="match status" value="1"/>
</dbReference>
<dbReference type="SUPFAM" id="SSF57625">
    <property type="entry name" value="Invertebrate chitin-binding proteins"/>
    <property type="match status" value="1"/>
</dbReference>
<keyword evidence="2" id="KW-0147">Chitin-binding</keyword>
<evidence type="ECO:0000256" key="6">
    <source>
        <dbReference type="RuleBase" id="RU000489"/>
    </source>
</evidence>
<dbReference type="InterPro" id="IPR050314">
    <property type="entry name" value="Glycosyl_Hydrlase_18"/>
</dbReference>
<feature type="signal peptide" evidence="8">
    <location>
        <begin position="1"/>
        <end position="23"/>
    </location>
</feature>
<name>A0A9Q0M8N9_BLOTA</name>
<dbReference type="SMART" id="SM00494">
    <property type="entry name" value="ChtBD2"/>
    <property type="match status" value="1"/>
</dbReference>
<dbReference type="SUPFAM" id="SSF54556">
    <property type="entry name" value="Chitinase insertion domain"/>
    <property type="match status" value="1"/>
</dbReference>
<evidence type="ECO:0000256" key="1">
    <source>
        <dbReference type="ARBA" id="ARBA00009121"/>
    </source>
</evidence>
<evidence type="ECO:0000256" key="4">
    <source>
        <dbReference type="ARBA" id="ARBA00023157"/>
    </source>
</evidence>
<dbReference type="PANTHER" id="PTHR11177:SF360">
    <property type="entry name" value="CHITINASE 4-RELATED"/>
    <property type="match status" value="1"/>
</dbReference>
<feature type="compositionally biased region" description="Low complexity" evidence="7">
    <location>
        <begin position="418"/>
        <end position="524"/>
    </location>
</feature>
<dbReference type="EMBL" id="JAPWDV010000002">
    <property type="protein sequence ID" value="KAJ6220919.1"/>
    <property type="molecule type" value="Genomic_DNA"/>
</dbReference>
<accession>A0A9Q0M8N9</accession>
<dbReference type="InterPro" id="IPR011583">
    <property type="entry name" value="Chitinase_II/V-like_cat"/>
</dbReference>
<feature type="domain" description="GH18" evidence="10">
    <location>
        <begin position="43"/>
        <end position="392"/>
    </location>
</feature>
<dbReference type="Gene3D" id="3.20.20.80">
    <property type="entry name" value="Glycosidases"/>
    <property type="match status" value="2"/>
</dbReference>
<dbReference type="OMA" id="KGHYYTN"/>
<dbReference type="PROSITE" id="PS50940">
    <property type="entry name" value="CHIT_BIND_II"/>
    <property type="match status" value="1"/>
</dbReference>
<dbReference type="Proteomes" id="UP001142055">
    <property type="component" value="Chromosome 2"/>
</dbReference>
<dbReference type="GO" id="GO:0008061">
    <property type="term" value="F:chitin binding"/>
    <property type="evidence" value="ECO:0007669"/>
    <property type="project" value="UniProtKB-KW"/>
</dbReference>
<dbReference type="InterPro" id="IPR029070">
    <property type="entry name" value="Chitinase_insertion_sf"/>
</dbReference>
<feature type="compositionally biased region" description="Polar residues" evidence="7">
    <location>
        <begin position="556"/>
        <end position="566"/>
    </location>
</feature>
<comment type="similarity">
    <text evidence="1">Belongs to the glycosyl hydrolase 18 family. Chitinase class II subfamily.</text>
</comment>
<organism evidence="11 12">
    <name type="scientific">Blomia tropicalis</name>
    <name type="common">Mite</name>
    <dbReference type="NCBI Taxonomy" id="40697"/>
    <lineage>
        <taxon>Eukaryota</taxon>
        <taxon>Metazoa</taxon>
        <taxon>Ecdysozoa</taxon>
        <taxon>Arthropoda</taxon>
        <taxon>Chelicerata</taxon>
        <taxon>Arachnida</taxon>
        <taxon>Acari</taxon>
        <taxon>Acariformes</taxon>
        <taxon>Sarcoptiformes</taxon>
        <taxon>Astigmata</taxon>
        <taxon>Glycyphagoidea</taxon>
        <taxon>Echimyopodidae</taxon>
        <taxon>Blomia</taxon>
    </lineage>
</organism>
<comment type="caution">
    <text evidence="11">The sequence shown here is derived from an EMBL/GenBank/DDBJ whole genome shotgun (WGS) entry which is preliminary data.</text>
</comment>
<dbReference type="GO" id="GO:0004568">
    <property type="term" value="F:chitinase activity"/>
    <property type="evidence" value="ECO:0007669"/>
    <property type="project" value="TreeGrafter"/>
</dbReference>
<dbReference type="PROSITE" id="PS01095">
    <property type="entry name" value="GH18_1"/>
    <property type="match status" value="1"/>
</dbReference>
<feature type="region of interest" description="Disordered" evidence="7">
    <location>
        <begin position="554"/>
        <end position="576"/>
    </location>
</feature>
<evidence type="ECO:0000313" key="12">
    <source>
        <dbReference type="Proteomes" id="UP001142055"/>
    </source>
</evidence>
<evidence type="ECO:0000256" key="7">
    <source>
        <dbReference type="SAM" id="MobiDB-lite"/>
    </source>
</evidence>
<keyword evidence="12" id="KW-1185">Reference proteome</keyword>
<dbReference type="PANTHER" id="PTHR11177">
    <property type="entry name" value="CHITINASE"/>
    <property type="match status" value="1"/>
</dbReference>
<dbReference type="Gene3D" id="2.170.140.10">
    <property type="entry name" value="Chitin binding domain"/>
    <property type="match status" value="1"/>
</dbReference>
<dbReference type="GO" id="GO:0005975">
    <property type="term" value="P:carbohydrate metabolic process"/>
    <property type="evidence" value="ECO:0007669"/>
    <property type="project" value="InterPro"/>
</dbReference>
<dbReference type="InterPro" id="IPR002557">
    <property type="entry name" value="Chitin-bd_dom"/>
</dbReference>